<keyword evidence="4 6" id="KW-1133">Transmembrane helix</keyword>
<gene>
    <name evidence="8" type="ORF">CFRA_04380</name>
</gene>
<dbReference type="InterPro" id="IPR007267">
    <property type="entry name" value="GtrA_DPMS_TM"/>
</dbReference>
<evidence type="ECO:0000256" key="1">
    <source>
        <dbReference type="ARBA" id="ARBA00004141"/>
    </source>
</evidence>
<keyword evidence="3 6" id="KW-0812">Transmembrane</keyword>
<evidence type="ECO:0000259" key="7">
    <source>
        <dbReference type="Pfam" id="PF04138"/>
    </source>
</evidence>
<dbReference type="PANTHER" id="PTHR38459">
    <property type="entry name" value="PROPHAGE BACTOPRENOL-LINKED GLUCOSE TRANSLOCASE HOMOLOG"/>
    <property type="match status" value="1"/>
</dbReference>
<accession>A0A1L7CS30</accession>
<sequence length="188" mass="21088">MTASPTVARMLGNLRQFIQFGIVGGSGVVVDLAVNYVSKKIAEFAGISEHDAFINLLGTQFNIRWYHVFVTLGFLVANTWNYQLNRMWTFKGANPRSWWRGFFPFLLAGLGAFLIRLVLMTLFMNPGSPISLPTDILDDSSGLRTKFYWASAISILVAMPVNFVINKLWTFRGPKVSVVHQSEPAPRV</sequence>
<feature type="transmembrane region" description="Helical" evidence="6">
    <location>
        <begin position="147"/>
        <end position="165"/>
    </location>
</feature>
<dbReference type="Pfam" id="PF04138">
    <property type="entry name" value="GtrA_DPMS_TM"/>
    <property type="match status" value="2"/>
</dbReference>
<feature type="domain" description="GtrA/DPMS transmembrane" evidence="7">
    <location>
        <begin position="19"/>
        <end position="125"/>
    </location>
</feature>
<evidence type="ECO:0000313" key="9">
    <source>
        <dbReference type="Proteomes" id="UP000185434"/>
    </source>
</evidence>
<dbReference type="OrthoDB" id="9807815at2"/>
<evidence type="ECO:0000256" key="2">
    <source>
        <dbReference type="ARBA" id="ARBA00009399"/>
    </source>
</evidence>
<feature type="transmembrane region" description="Helical" evidence="6">
    <location>
        <begin position="102"/>
        <end position="124"/>
    </location>
</feature>
<dbReference type="PANTHER" id="PTHR38459:SF1">
    <property type="entry name" value="PROPHAGE BACTOPRENOL-LINKED GLUCOSE TRANSLOCASE HOMOLOG"/>
    <property type="match status" value="1"/>
</dbReference>
<evidence type="ECO:0000256" key="6">
    <source>
        <dbReference type="SAM" id="Phobius"/>
    </source>
</evidence>
<evidence type="ECO:0000256" key="4">
    <source>
        <dbReference type="ARBA" id="ARBA00022989"/>
    </source>
</evidence>
<dbReference type="AlphaFoldDB" id="A0A1L7CS30"/>
<evidence type="ECO:0000256" key="3">
    <source>
        <dbReference type="ARBA" id="ARBA00022692"/>
    </source>
</evidence>
<dbReference type="Proteomes" id="UP000185434">
    <property type="component" value="Chromosome"/>
</dbReference>
<evidence type="ECO:0000313" key="8">
    <source>
        <dbReference type="EMBL" id="APT88629.1"/>
    </source>
</evidence>
<dbReference type="EMBL" id="CP009247">
    <property type="protein sequence ID" value="APT88629.1"/>
    <property type="molecule type" value="Genomic_DNA"/>
</dbReference>
<name>A0A1L7CS30_9CORY</name>
<organism evidence="8 9">
    <name type="scientific">Corynebacterium frankenforstense DSM 45800</name>
    <dbReference type="NCBI Taxonomy" id="1437875"/>
    <lineage>
        <taxon>Bacteria</taxon>
        <taxon>Bacillati</taxon>
        <taxon>Actinomycetota</taxon>
        <taxon>Actinomycetes</taxon>
        <taxon>Mycobacteriales</taxon>
        <taxon>Corynebacteriaceae</taxon>
        <taxon>Corynebacterium</taxon>
    </lineage>
</organism>
<dbReference type="GO" id="GO:0005886">
    <property type="term" value="C:plasma membrane"/>
    <property type="evidence" value="ECO:0007669"/>
    <property type="project" value="TreeGrafter"/>
</dbReference>
<keyword evidence="5 6" id="KW-0472">Membrane</keyword>
<keyword evidence="9" id="KW-1185">Reference proteome</keyword>
<comment type="subcellular location">
    <subcellularLocation>
        <location evidence="1">Membrane</location>
        <topology evidence="1">Multi-pass membrane protein</topology>
    </subcellularLocation>
</comment>
<feature type="transmembrane region" description="Helical" evidence="6">
    <location>
        <begin position="63"/>
        <end position="81"/>
    </location>
</feature>
<proteinExistence type="inferred from homology"/>
<feature type="domain" description="GtrA/DPMS transmembrane" evidence="7">
    <location>
        <begin position="144"/>
        <end position="176"/>
    </location>
</feature>
<dbReference type="InterPro" id="IPR051401">
    <property type="entry name" value="GtrA_CellWall_Glycosyl"/>
</dbReference>
<dbReference type="STRING" id="1437875.CFRA_04380"/>
<dbReference type="RefSeq" id="WP_075663613.1">
    <property type="nucleotide sequence ID" value="NZ_CP009247.1"/>
</dbReference>
<reference evidence="8 9" key="1">
    <citation type="submission" date="2014-08" db="EMBL/GenBank/DDBJ databases">
        <title>Complete genome sequence of Corynebacterium frankenforstense ST18(T) (=DSM 45800(T)), isolated from raw cow milk.</title>
        <authorList>
            <person name="Ruckert C."/>
            <person name="Albersmeier A."/>
            <person name="Winkler A."/>
            <person name="Lipski A."/>
            <person name="Kalinowski J."/>
        </authorList>
    </citation>
    <scope>NUCLEOTIDE SEQUENCE [LARGE SCALE GENOMIC DNA]</scope>
    <source>
        <strain evidence="8 9">ST18</strain>
    </source>
</reference>
<comment type="similarity">
    <text evidence="2">Belongs to the GtrA family.</text>
</comment>
<dbReference type="KEGG" id="cfk:CFRA_04380"/>
<evidence type="ECO:0000256" key="5">
    <source>
        <dbReference type="ARBA" id="ARBA00023136"/>
    </source>
</evidence>
<protein>
    <submittedName>
        <fullName evidence="8">Membrane protein</fullName>
    </submittedName>
</protein>
<dbReference type="GO" id="GO:0000271">
    <property type="term" value="P:polysaccharide biosynthetic process"/>
    <property type="evidence" value="ECO:0007669"/>
    <property type="project" value="InterPro"/>
</dbReference>